<proteinExistence type="inferred from homology"/>
<keyword evidence="6" id="KW-0456">Lyase</keyword>
<dbReference type="OrthoDB" id="9802667at2"/>
<evidence type="ECO:0000256" key="8">
    <source>
        <dbReference type="ARBA" id="ARBA00023277"/>
    </source>
</evidence>
<evidence type="ECO:0000256" key="1">
    <source>
        <dbReference type="ARBA" id="ARBA00000654"/>
    </source>
</evidence>
<dbReference type="PROSITE" id="PS00159">
    <property type="entry name" value="ALDOLASE_KDPG_KHG_1"/>
    <property type="match status" value="1"/>
</dbReference>
<name>A0A5C5VIZ7_9BACT</name>
<evidence type="ECO:0000256" key="7">
    <source>
        <dbReference type="ARBA" id="ARBA00023270"/>
    </source>
</evidence>
<dbReference type="PROSITE" id="PS00160">
    <property type="entry name" value="ALDOLASE_KDPG_KHG_2"/>
    <property type="match status" value="1"/>
</dbReference>
<comment type="catalytic activity">
    <reaction evidence="1">
        <text>2-dehydro-3-deoxy-6-phospho-D-gluconate = D-glyceraldehyde 3-phosphate + pyruvate</text>
        <dbReference type="Rhea" id="RHEA:17089"/>
        <dbReference type="ChEBI" id="CHEBI:15361"/>
        <dbReference type="ChEBI" id="CHEBI:57569"/>
        <dbReference type="ChEBI" id="CHEBI:59776"/>
        <dbReference type="EC" id="4.1.2.14"/>
    </reaction>
</comment>
<dbReference type="RefSeq" id="WP_146565237.1">
    <property type="nucleotide sequence ID" value="NZ_SIHJ01000001.1"/>
</dbReference>
<keyword evidence="7" id="KW-0704">Schiff base</keyword>
<dbReference type="GO" id="GO:0008675">
    <property type="term" value="F:2-dehydro-3-deoxy-phosphogluconate aldolase activity"/>
    <property type="evidence" value="ECO:0007669"/>
    <property type="project" value="UniProtKB-EC"/>
</dbReference>
<dbReference type="InterPro" id="IPR013785">
    <property type="entry name" value="Aldolase_TIM"/>
</dbReference>
<keyword evidence="10" id="KW-1185">Reference proteome</keyword>
<dbReference type="PANTHER" id="PTHR30246">
    <property type="entry name" value="2-KETO-3-DEOXY-6-PHOSPHOGLUCONATE ALDOLASE"/>
    <property type="match status" value="1"/>
</dbReference>
<sequence>MSDAPLKLPPVIPVAVVENAADAVPLAKALIAGGLPVVEVTFRTPAAADAIRAIRAEAPDALVLAGTVLTTDQAVQAIEAGAQGAVSPGTNPEVVTVFQERSVPFMPGVATPTEIERAIGLGCKRLKFFPAGVLGGPAALKGISAPFAHLGIEYCPTGGVAESDLAAYHAVPGVVAVGGSWIATRDDITSHRWDDITRKAASAVSAATGR</sequence>
<comment type="caution">
    <text evidence="9">The sequence shown here is derived from an EMBL/GenBank/DDBJ whole genome shotgun (WGS) entry which is preliminary data.</text>
</comment>
<accession>A0A5C5VIZ7</accession>
<dbReference type="InterPro" id="IPR031337">
    <property type="entry name" value="KDPG/KHG_AS_1"/>
</dbReference>
<evidence type="ECO:0000313" key="9">
    <source>
        <dbReference type="EMBL" id="TWT37937.1"/>
    </source>
</evidence>
<gene>
    <name evidence="9" type="primary">eda</name>
    <name evidence="9" type="ORF">KOR34_29030</name>
</gene>
<dbReference type="PANTHER" id="PTHR30246:SF1">
    <property type="entry name" value="2-DEHYDRO-3-DEOXY-6-PHOSPHOGALACTONATE ALDOLASE-RELATED"/>
    <property type="match status" value="1"/>
</dbReference>
<comment type="subunit">
    <text evidence="4">Homotrimer.</text>
</comment>
<dbReference type="CDD" id="cd00452">
    <property type="entry name" value="KDPG_aldolase"/>
    <property type="match status" value="1"/>
</dbReference>
<keyword evidence="8" id="KW-0119">Carbohydrate metabolism</keyword>
<evidence type="ECO:0000256" key="2">
    <source>
        <dbReference type="ARBA" id="ARBA00004736"/>
    </source>
</evidence>
<evidence type="ECO:0000256" key="6">
    <source>
        <dbReference type="ARBA" id="ARBA00023239"/>
    </source>
</evidence>
<evidence type="ECO:0000256" key="3">
    <source>
        <dbReference type="ARBA" id="ARBA00006906"/>
    </source>
</evidence>
<dbReference type="Gene3D" id="3.20.20.70">
    <property type="entry name" value="Aldolase class I"/>
    <property type="match status" value="1"/>
</dbReference>
<organism evidence="9 10">
    <name type="scientific">Posidoniimonas corsicana</name>
    <dbReference type="NCBI Taxonomy" id="1938618"/>
    <lineage>
        <taxon>Bacteria</taxon>
        <taxon>Pseudomonadati</taxon>
        <taxon>Planctomycetota</taxon>
        <taxon>Planctomycetia</taxon>
        <taxon>Pirellulales</taxon>
        <taxon>Lacipirellulaceae</taxon>
        <taxon>Posidoniimonas</taxon>
    </lineage>
</organism>
<comment type="similarity">
    <text evidence="3">Belongs to the KHG/KDPG aldolase family.</text>
</comment>
<dbReference type="Pfam" id="PF01081">
    <property type="entry name" value="Aldolase"/>
    <property type="match status" value="1"/>
</dbReference>
<dbReference type="EMBL" id="SIHJ01000001">
    <property type="protein sequence ID" value="TWT37937.1"/>
    <property type="molecule type" value="Genomic_DNA"/>
</dbReference>
<dbReference type="InterPro" id="IPR000887">
    <property type="entry name" value="Aldlse_KDPG_KHG"/>
</dbReference>
<evidence type="ECO:0000256" key="5">
    <source>
        <dbReference type="ARBA" id="ARBA00013063"/>
    </source>
</evidence>
<evidence type="ECO:0000313" key="10">
    <source>
        <dbReference type="Proteomes" id="UP000316714"/>
    </source>
</evidence>
<protein>
    <recommendedName>
        <fullName evidence="5">2-dehydro-3-deoxy-phosphogluconate aldolase</fullName>
        <ecNumber evidence="5">4.1.2.14</ecNumber>
    </recommendedName>
</protein>
<dbReference type="SUPFAM" id="SSF51569">
    <property type="entry name" value="Aldolase"/>
    <property type="match status" value="1"/>
</dbReference>
<reference evidence="9 10" key="1">
    <citation type="submission" date="2019-02" db="EMBL/GenBank/DDBJ databases">
        <title>Deep-cultivation of Planctomycetes and their phenomic and genomic characterization uncovers novel biology.</title>
        <authorList>
            <person name="Wiegand S."/>
            <person name="Jogler M."/>
            <person name="Boedeker C."/>
            <person name="Pinto D."/>
            <person name="Vollmers J."/>
            <person name="Rivas-Marin E."/>
            <person name="Kohn T."/>
            <person name="Peeters S.H."/>
            <person name="Heuer A."/>
            <person name="Rast P."/>
            <person name="Oberbeckmann S."/>
            <person name="Bunk B."/>
            <person name="Jeske O."/>
            <person name="Meyerdierks A."/>
            <person name="Storesund J.E."/>
            <person name="Kallscheuer N."/>
            <person name="Luecker S."/>
            <person name="Lage O.M."/>
            <person name="Pohl T."/>
            <person name="Merkel B.J."/>
            <person name="Hornburger P."/>
            <person name="Mueller R.-W."/>
            <person name="Bruemmer F."/>
            <person name="Labrenz M."/>
            <person name="Spormann A.M."/>
            <person name="Op Den Camp H."/>
            <person name="Overmann J."/>
            <person name="Amann R."/>
            <person name="Jetten M.S.M."/>
            <person name="Mascher T."/>
            <person name="Medema M.H."/>
            <person name="Devos D.P."/>
            <person name="Kaster A.-K."/>
            <person name="Ovreas L."/>
            <person name="Rohde M."/>
            <person name="Galperin M.Y."/>
            <person name="Jogler C."/>
        </authorList>
    </citation>
    <scope>NUCLEOTIDE SEQUENCE [LARGE SCALE GENOMIC DNA]</scope>
    <source>
        <strain evidence="9 10">KOR34</strain>
    </source>
</reference>
<dbReference type="AlphaFoldDB" id="A0A5C5VIZ7"/>
<comment type="pathway">
    <text evidence="2">Carbohydrate acid metabolism; 2-dehydro-3-deoxy-D-gluconate degradation; D-glyceraldehyde 3-phosphate and pyruvate from 2-dehydro-3-deoxy-D-gluconate: step 2/2.</text>
</comment>
<dbReference type="NCBIfam" id="TIGR01182">
    <property type="entry name" value="eda"/>
    <property type="match status" value="1"/>
</dbReference>
<dbReference type="InterPro" id="IPR031338">
    <property type="entry name" value="KDPG/KHG_AS_2"/>
</dbReference>
<evidence type="ECO:0000256" key="4">
    <source>
        <dbReference type="ARBA" id="ARBA00011233"/>
    </source>
</evidence>
<dbReference type="Proteomes" id="UP000316714">
    <property type="component" value="Unassembled WGS sequence"/>
</dbReference>
<dbReference type="EC" id="4.1.2.14" evidence="5"/>